<evidence type="ECO:0008006" key="3">
    <source>
        <dbReference type="Google" id="ProtNLM"/>
    </source>
</evidence>
<name>A0ABS6EQN4_9FIRM</name>
<comment type="caution">
    <text evidence="1">The sequence shown here is derived from an EMBL/GenBank/DDBJ whole genome shotgun (WGS) entry which is preliminary data.</text>
</comment>
<gene>
    <name evidence="1" type="ORF">KQI75_04405</name>
</gene>
<accession>A0ABS6EQN4</accession>
<evidence type="ECO:0000313" key="1">
    <source>
        <dbReference type="EMBL" id="MBU5489867.1"/>
    </source>
</evidence>
<keyword evidence="2" id="KW-1185">Reference proteome</keyword>
<reference evidence="1 2" key="1">
    <citation type="submission" date="2021-06" db="EMBL/GenBank/DDBJ databases">
        <authorList>
            <person name="Sun Q."/>
            <person name="Li D."/>
        </authorList>
    </citation>
    <scope>NUCLEOTIDE SEQUENCE [LARGE SCALE GENOMIC DNA]</scope>
    <source>
        <strain evidence="1 2">MSJd-7</strain>
    </source>
</reference>
<protein>
    <recommendedName>
        <fullName evidence="3">Bypass of forespore C C-terminal domain-containing protein</fullName>
    </recommendedName>
</protein>
<dbReference type="Proteomes" id="UP000783588">
    <property type="component" value="Unassembled WGS sequence"/>
</dbReference>
<dbReference type="RefSeq" id="WP_216469524.1">
    <property type="nucleotide sequence ID" value="NZ_JAHLQI010000002.1"/>
</dbReference>
<organism evidence="1 2">
    <name type="scientific">Butyricicoccus intestinisimiae</name>
    <dbReference type="NCBI Taxonomy" id="2841509"/>
    <lineage>
        <taxon>Bacteria</taxon>
        <taxon>Bacillati</taxon>
        <taxon>Bacillota</taxon>
        <taxon>Clostridia</taxon>
        <taxon>Eubacteriales</taxon>
        <taxon>Butyricicoccaceae</taxon>
        <taxon>Butyricicoccus</taxon>
    </lineage>
</organism>
<dbReference type="EMBL" id="JAHLQI010000002">
    <property type="protein sequence ID" value="MBU5489867.1"/>
    <property type="molecule type" value="Genomic_DNA"/>
</dbReference>
<proteinExistence type="predicted"/>
<sequence>MKRIIAVLSVSCAVLFGLLLWQIVKAPTPDTSSAISSQQQSDQPLYLVRAQKNGVLAVYPYGSDTAAIVTDIRLSSLREYDQALMQRGFPLYSEQDLTSFLEDFDS</sequence>
<evidence type="ECO:0000313" key="2">
    <source>
        <dbReference type="Proteomes" id="UP000783588"/>
    </source>
</evidence>